<comment type="caution">
    <text evidence="2">The sequence shown here is derived from an EMBL/GenBank/DDBJ whole genome shotgun (WGS) entry which is preliminary data.</text>
</comment>
<feature type="transmembrane region" description="Helical" evidence="1">
    <location>
        <begin position="59"/>
        <end position="82"/>
    </location>
</feature>
<evidence type="ECO:0000313" key="2">
    <source>
        <dbReference type="EMBL" id="HBA09130.1"/>
    </source>
</evidence>
<dbReference type="EMBL" id="DNAA01000147">
    <property type="protein sequence ID" value="HBA09130.1"/>
    <property type="molecule type" value="Genomic_DNA"/>
</dbReference>
<keyword evidence="1" id="KW-0812">Transmembrane</keyword>
<feature type="transmembrane region" description="Helical" evidence="1">
    <location>
        <begin position="94"/>
        <end position="117"/>
    </location>
</feature>
<evidence type="ECO:0000256" key="1">
    <source>
        <dbReference type="SAM" id="Phobius"/>
    </source>
</evidence>
<protein>
    <recommendedName>
        <fullName evidence="4">DUF1269 domain-containing protein</fullName>
    </recommendedName>
</protein>
<dbReference type="AlphaFoldDB" id="A0A351RAQ9"/>
<dbReference type="Proteomes" id="UP000264313">
    <property type="component" value="Unassembled WGS sequence"/>
</dbReference>
<evidence type="ECO:0000313" key="3">
    <source>
        <dbReference type="Proteomes" id="UP000264313"/>
    </source>
</evidence>
<organism evidence="2 3">
    <name type="scientific">Methylotenera mobilis</name>
    <dbReference type="NCBI Taxonomy" id="359408"/>
    <lineage>
        <taxon>Bacteria</taxon>
        <taxon>Pseudomonadati</taxon>
        <taxon>Pseudomonadota</taxon>
        <taxon>Betaproteobacteria</taxon>
        <taxon>Nitrosomonadales</taxon>
        <taxon>Methylophilaceae</taxon>
        <taxon>Methylotenera</taxon>
    </lineage>
</organism>
<keyword evidence="1" id="KW-0472">Membrane</keyword>
<proteinExistence type="predicted"/>
<accession>A0A351RAQ9</accession>
<sequence>MMKRHYVSGFFSNREDAEATLSALIAKKFPPDRVNILESHSDISISKVEAKSNEALKDILVDGAIGAGVGTGVGALVEVALVAANVTLFVASPLIAPLAILGWGASLGALAGTTIGFKVAANDKGGKFSDMIRDAISNNQIVLVAETTTIAETKLAQKVIKAAIGNYKDTNTESKALENQPHH</sequence>
<name>A0A351RAQ9_9PROT</name>
<gene>
    <name evidence="2" type="ORF">DCW48_05935</name>
</gene>
<keyword evidence="1" id="KW-1133">Transmembrane helix</keyword>
<evidence type="ECO:0008006" key="4">
    <source>
        <dbReference type="Google" id="ProtNLM"/>
    </source>
</evidence>
<reference evidence="2 3" key="1">
    <citation type="journal article" date="2018" name="Nat. Biotechnol.">
        <title>A standardized bacterial taxonomy based on genome phylogeny substantially revises the tree of life.</title>
        <authorList>
            <person name="Parks D.H."/>
            <person name="Chuvochina M."/>
            <person name="Waite D.W."/>
            <person name="Rinke C."/>
            <person name="Skarshewski A."/>
            <person name="Chaumeil P.A."/>
            <person name="Hugenholtz P."/>
        </authorList>
    </citation>
    <scope>NUCLEOTIDE SEQUENCE [LARGE SCALE GENOMIC DNA]</scope>
    <source>
        <strain evidence="2">UBA9958</strain>
    </source>
</reference>